<name>A0A0V8RU27_PYROC</name>
<protein>
    <submittedName>
        <fullName evidence="1">Uncharacterized protein</fullName>
    </submittedName>
</protein>
<evidence type="ECO:0000313" key="2">
    <source>
        <dbReference type="Proteomes" id="UP000053352"/>
    </source>
</evidence>
<sequence length="156" mass="17597">MPLPGREELVEEARSVLERALLRIHGRGEEELVREALADAPEAYAELLTGYLEDLRRLYREAGAGEPGEEELAGHLERLRGLLRAALDCLLHPRLVDGFLAEISSAEGRRHVLIRCLGWENRHLLIEGGRDEDIAYALLPVEDPARLYREMLGRGE</sequence>
<gene>
    <name evidence="1" type="ORF">CF15_01660</name>
</gene>
<dbReference type="OrthoDB" id="382536at2157"/>
<accession>A0A0V8RU27</accession>
<dbReference type="Proteomes" id="UP000053352">
    <property type="component" value="Unassembled WGS sequence"/>
</dbReference>
<reference evidence="1 2" key="1">
    <citation type="submission" date="2015-11" db="EMBL/GenBank/DDBJ databases">
        <title>Genome sequence of Pyrodictium occultum PL-19, a marine hyperthermophilic archaeon isolated from Volcano, Italy.</title>
        <authorList>
            <person name="Utturkar S."/>
            <person name="Huber H."/>
            <person name="Leptihn S."/>
            <person name="Brown S."/>
            <person name="Stetter K.O."/>
            <person name="Podar M."/>
        </authorList>
    </citation>
    <scope>NUCLEOTIDE SEQUENCE [LARGE SCALE GENOMIC DNA]</scope>
    <source>
        <strain evidence="1 2">PL-19</strain>
    </source>
</reference>
<organism evidence="1 2">
    <name type="scientific">Pyrodictium occultum</name>
    <dbReference type="NCBI Taxonomy" id="2309"/>
    <lineage>
        <taxon>Archaea</taxon>
        <taxon>Thermoproteota</taxon>
        <taxon>Thermoprotei</taxon>
        <taxon>Desulfurococcales</taxon>
        <taxon>Pyrodictiaceae</taxon>
        <taxon>Pyrodictium</taxon>
    </lineage>
</organism>
<proteinExistence type="predicted"/>
<dbReference type="EMBL" id="LNTB01000001">
    <property type="protein sequence ID" value="KSW11569.1"/>
    <property type="molecule type" value="Genomic_DNA"/>
</dbReference>
<dbReference type="RefSeq" id="WP_058370245.1">
    <property type="nucleotide sequence ID" value="NZ_LNTB01000001.1"/>
</dbReference>
<comment type="caution">
    <text evidence="1">The sequence shown here is derived from an EMBL/GenBank/DDBJ whole genome shotgun (WGS) entry which is preliminary data.</text>
</comment>
<keyword evidence="2" id="KW-1185">Reference proteome</keyword>
<evidence type="ECO:0000313" key="1">
    <source>
        <dbReference type="EMBL" id="KSW11569.1"/>
    </source>
</evidence>
<dbReference type="STRING" id="2309.CF15_01660"/>
<dbReference type="AlphaFoldDB" id="A0A0V8RU27"/>